<evidence type="ECO:0000259" key="1">
    <source>
        <dbReference type="Pfam" id="PF07727"/>
    </source>
</evidence>
<reference evidence="2 3" key="1">
    <citation type="journal article" date="2018" name="PLoS Genet.">
        <title>Population sequencing reveals clonal diversity and ancestral inbreeding in the grapevine cultivar Chardonnay.</title>
        <authorList>
            <person name="Roach M.J."/>
            <person name="Johnson D.L."/>
            <person name="Bohlmann J."/>
            <person name="van Vuuren H.J."/>
            <person name="Jones S.J."/>
            <person name="Pretorius I.S."/>
            <person name="Schmidt S.A."/>
            <person name="Borneman A.R."/>
        </authorList>
    </citation>
    <scope>NUCLEOTIDE SEQUENCE [LARGE SCALE GENOMIC DNA]</scope>
    <source>
        <strain evidence="3">cv. Chardonnay</strain>
        <tissue evidence="2">Leaf</tissue>
    </source>
</reference>
<dbReference type="SUPFAM" id="SSF56672">
    <property type="entry name" value="DNA/RNA polymerases"/>
    <property type="match status" value="1"/>
</dbReference>
<sequence>MAQPRGFVDPQFPSYACKLNKALYGLKQAPRVWLHKLSHALLQWGFQASRADSSMFFRHLATDVLILLVYVDDLLVTGSNSSQVSSFISYLNSTFAICDLRCLNYFLSIEVIHYGSRMHLSQHKYVQDLLARTNMLDSKLAHTPGILGRTLSQHDGPPFLDIKLYHSTVGALQYVTLTRPDIAFVVNKACQFMTNPTETHWLVVKRILCYLKGTSSYGLQLHQAKSLDLYEYTNADWVSCLDDCRSTNEYCLFLGPNLISWSSTKQSLCSKSYVSLSLLLILSGVIIKVHLIDG</sequence>
<proteinExistence type="predicted"/>
<protein>
    <submittedName>
        <fullName evidence="2">Retrovirus-related Pol polyprotein from transposon RE1</fullName>
    </submittedName>
</protein>
<dbReference type="AlphaFoldDB" id="A0A438IF34"/>
<evidence type="ECO:0000313" key="2">
    <source>
        <dbReference type="EMBL" id="RVW95360.1"/>
    </source>
</evidence>
<comment type="caution">
    <text evidence="2">The sequence shown here is derived from an EMBL/GenBank/DDBJ whole genome shotgun (WGS) entry which is preliminary data.</text>
</comment>
<dbReference type="PANTHER" id="PTHR11439">
    <property type="entry name" value="GAG-POL-RELATED RETROTRANSPOSON"/>
    <property type="match status" value="1"/>
</dbReference>
<dbReference type="PANTHER" id="PTHR11439:SF455">
    <property type="entry name" value="RLK (RECEPTOR-LIKE PROTEIN KINASE) 8, PUTATIVE-RELATED"/>
    <property type="match status" value="1"/>
</dbReference>
<dbReference type="InterPro" id="IPR043502">
    <property type="entry name" value="DNA/RNA_pol_sf"/>
</dbReference>
<name>A0A438IF34_VITVI</name>
<gene>
    <name evidence="2" type="primary">RE1_3340</name>
    <name evidence="2" type="ORF">CK203_028791</name>
</gene>
<dbReference type="EMBL" id="QGNW01000114">
    <property type="protein sequence ID" value="RVW95360.1"/>
    <property type="molecule type" value="Genomic_DNA"/>
</dbReference>
<evidence type="ECO:0000313" key="3">
    <source>
        <dbReference type="Proteomes" id="UP000288805"/>
    </source>
</evidence>
<dbReference type="InterPro" id="IPR013103">
    <property type="entry name" value="RVT_2"/>
</dbReference>
<accession>A0A438IF34</accession>
<organism evidence="2 3">
    <name type="scientific">Vitis vinifera</name>
    <name type="common">Grape</name>
    <dbReference type="NCBI Taxonomy" id="29760"/>
    <lineage>
        <taxon>Eukaryota</taxon>
        <taxon>Viridiplantae</taxon>
        <taxon>Streptophyta</taxon>
        <taxon>Embryophyta</taxon>
        <taxon>Tracheophyta</taxon>
        <taxon>Spermatophyta</taxon>
        <taxon>Magnoliopsida</taxon>
        <taxon>eudicotyledons</taxon>
        <taxon>Gunneridae</taxon>
        <taxon>Pentapetalae</taxon>
        <taxon>rosids</taxon>
        <taxon>Vitales</taxon>
        <taxon>Vitaceae</taxon>
        <taxon>Viteae</taxon>
        <taxon>Vitis</taxon>
    </lineage>
</organism>
<dbReference type="Proteomes" id="UP000288805">
    <property type="component" value="Unassembled WGS sequence"/>
</dbReference>
<dbReference type="Pfam" id="PF07727">
    <property type="entry name" value="RVT_2"/>
    <property type="match status" value="1"/>
</dbReference>
<feature type="domain" description="Reverse transcriptase Ty1/copia-type" evidence="1">
    <location>
        <begin position="1"/>
        <end position="144"/>
    </location>
</feature>